<evidence type="ECO:0000256" key="2">
    <source>
        <dbReference type="SAM" id="Phobius"/>
    </source>
</evidence>
<feature type="transmembrane region" description="Helical" evidence="2">
    <location>
        <begin position="112"/>
        <end position="133"/>
    </location>
</feature>
<gene>
    <name evidence="3" type="ORF">SAMN05661030_0022</name>
</gene>
<dbReference type="STRING" id="1225127.SAMN05661030_0022"/>
<dbReference type="Proteomes" id="UP000199022">
    <property type="component" value="Unassembled WGS sequence"/>
</dbReference>
<feature type="transmembrane region" description="Helical" evidence="2">
    <location>
        <begin position="69"/>
        <end position="92"/>
    </location>
</feature>
<keyword evidence="2" id="KW-1133">Transmembrane helix</keyword>
<feature type="transmembrane region" description="Helical" evidence="2">
    <location>
        <begin position="175"/>
        <end position="198"/>
    </location>
</feature>
<accession>A0A1I1GC50</accession>
<keyword evidence="2" id="KW-0472">Membrane</keyword>
<dbReference type="Pfam" id="PF05552">
    <property type="entry name" value="MS_channel_1st_1"/>
    <property type="match status" value="2"/>
</dbReference>
<organism evidence="3 4">
    <name type="scientific">Klenkia taihuensis</name>
    <dbReference type="NCBI Taxonomy" id="1225127"/>
    <lineage>
        <taxon>Bacteria</taxon>
        <taxon>Bacillati</taxon>
        <taxon>Actinomycetota</taxon>
        <taxon>Actinomycetes</taxon>
        <taxon>Geodermatophilales</taxon>
        <taxon>Geodermatophilaceae</taxon>
        <taxon>Klenkia</taxon>
    </lineage>
</organism>
<keyword evidence="2" id="KW-0812">Transmembrane</keyword>
<evidence type="ECO:0000313" key="4">
    <source>
        <dbReference type="Proteomes" id="UP000199022"/>
    </source>
</evidence>
<proteinExistence type="predicted"/>
<feature type="compositionally biased region" description="Basic and acidic residues" evidence="1">
    <location>
        <begin position="250"/>
        <end position="290"/>
    </location>
</feature>
<dbReference type="AlphaFoldDB" id="A0A1I1GC50"/>
<dbReference type="RefSeq" id="WP_207506022.1">
    <property type="nucleotide sequence ID" value="NZ_BNAC01000002.1"/>
</dbReference>
<feature type="compositionally biased region" description="Low complexity" evidence="1">
    <location>
        <begin position="334"/>
        <end position="357"/>
    </location>
</feature>
<dbReference type="InterPro" id="IPR008910">
    <property type="entry name" value="MSC_TM_helix"/>
</dbReference>
<reference evidence="4" key="1">
    <citation type="submission" date="2016-10" db="EMBL/GenBank/DDBJ databases">
        <authorList>
            <person name="Varghese N."/>
            <person name="Submissions S."/>
        </authorList>
    </citation>
    <scope>NUCLEOTIDE SEQUENCE [LARGE SCALE GENOMIC DNA]</scope>
    <source>
        <strain evidence="4">DSM 45962</strain>
    </source>
</reference>
<sequence length="401" mass="42982">MGNSVGNALGDVVAFLPKLLLAVIILVVGYFVAKALEKLLTKVLEKVGFDRAVERGGVRKLLQGSQYDASAILAKILFYAVMLFVLSTAFGVFGQNPISDYLAAIIGYLPKVFVAILILVIAAAVAAAVRLVVQNALGSLSYARTLATAASTVVLALGIIAALDQLEIAQNVVNAVLYAILVAVVGVVVVAVGGGGIVPMRQRWENALSKVEAEAPNMRREAQAARPASEVLQAEADRIAAEQRRIREEREAAERARQEAERAEAERQRAQQAEAERMAAERAAAERAAQERAVAPAAAPYPPQPADQHPTQVYDPQSMTPPPTSEEHYGQQYGSPQPWSGGTPSGGSTASSAAPDPYQAYDRPAEEPPIWAEEQPRTDEPGTAQLPRITDEQHPRDDDRR</sequence>
<feature type="compositionally biased region" description="Basic and acidic residues" evidence="1">
    <location>
        <begin position="389"/>
        <end position="401"/>
    </location>
</feature>
<keyword evidence="4" id="KW-1185">Reference proteome</keyword>
<feature type="compositionally biased region" description="Polar residues" evidence="1">
    <location>
        <begin position="309"/>
        <end position="318"/>
    </location>
</feature>
<feature type="transmembrane region" description="Helical" evidence="2">
    <location>
        <begin position="145"/>
        <end position="163"/>
    </location>
</feature>
<dbReference type="EMBL" id="FOMD01000001">
    <property type="protein sequence ID" value="SFC06913.1"/>
    <property type="molecule type" value="Genomic_DNA"/>
</dbReference>
<protein>
    <submittedName>
        <fullName evidence="3">Conserved TM helix</fullName>
    </submittedName>
</protein>
<evidence type="ECO:0000256" key="1">
    <source>
        <dbReference type="SAM" id="MobiDB-lite"/>
    </source>
</evidence>
<feature type="region of interest" description="Disordered" evidence="1">
    <location>
        <begin position="250"/>
        <end position="401"/>
    </location>
</feature>
<feature type="transmembrane region" description="Helical" evidence="2">
    <location>
        <begin position="12"/>
        <end position="33"/>
    </location>
</feature>
<name>A0A1I1GC50_9ACTN</name>
<dbReference type="Gene3D" id="1.10.287.1260">
    <property type="match status" value="1"/>
</dbReference>
<evidence type="ECO:0000313" key="3">
    <source>
        <dbReference type="EMBL" id="SFC06913.1"/>
    </source>
</evidence>